<keyword evidence="6" id="KW-1185">Reference proteome</keyword>
<dbReference type="GO" id="GO:0006508">
    <property type="term" value="P:proteolysis"/>
    <property type="evidence" value="ECO:0007669"/>
    <property type="project" value="InterPro"/>
</dbReference>
<dbReference type="InterPro" id="IPR036852">
    <property type="entry name" value="Peptidase_S8/S53_dom_sf"/>
</dbReference>
<dbReference type="NCBIfam" id="TIGR04183">
    <property type="entry name" value="Por_Secre_tail"/>
    <property type="match status" value="1"/>
</dbReference>
<dbReference type="EMBL" id="JACGLT010000004">
    <property type="protein sequence ID" value="MBA6152355.1"/>
    <property type="molecule type" value="Genomic_DNA"/>
</dbReference>
<dbReference type="Gene3D" id="2.60.120.380">
    <property type="match status" value="1"/>
</dbReference>
<evidence type="ECO:0000259" key="3">
    <source>
        <dbReference type="Pfam" id="PF00082"/>
    </source>
</evidence>
<dbReference type="AlphaFoldDB" id="A0A7W2M459"/>
<reference evidence="5 6" key="1">
    <citation type="submission" date="2020-07" db="EMBL/GenBank/DDBJ databases">
        <title>Bacterium isolated from marine sediment.</title>
        <authorList>
            <person name="Shang D."/>
        </authorList>
    </citation>
    <scope>NUCLEOTIDE SEQUENCE [LARGE SCALE GENOMIC DNA]</scope>
    <source>
        <strain evidence="5 6">F6074</strain>
    </source>
</reference>
<dbReference type="PANTHER" id="PTHR43399:SF5">
    <property type="entry name" value="PEPTIDASE S8 FAMILY WITH PROTEASE-ASSOCIATED DOMAIN"/>
    <property type="match status" value="1"/>
</dbReference>
<evidence type="ECO:0000313" key="5">
    <source>
        <dbReference type="EMBL" id="MBA6152355.1"/>
    </source>
</evidence>
<dbReference type="InterPro" id="IPR051048">
    <property type="entry name" value="Peptidase_S8/S53_subtilisin"/>
</dbReference>
<evidence type="ECO:0000256" key="1">
    <source>
        <dbReference type="ARBA" id="ARBA00022729"/>
    </source>
</evidence>
<comment type="caution">
    <text evidence="2">Lacks conserved residue(s) required for the propagation of feature annotation.</text>
</comment>
<dbReference type="GO" id="GO:0004252">
    <property type="term" value="F:serine-type endopeptidase activity"/>
    <property type="evidence" value="ECO:0007669"/>
    <property type="project" value="InterPro"/>
</dbReference>
<dbReference type="SUPFAM" id="SSF49785">
    <property type="entry name" value="Galactose-binding domain-like"/>
    <property type="match status" value="1"/>
</dbReference>
<dbReference type="InterPro" id="IPR000209">
    <property type="entry name" value="Peptidase_S8/S53_dom"/>
</dbReference>
<protein>
    <submittedName>
        <fullName evidence="5">S8 family serine peptidase</fullName>
    </submittedName>
</protein>
<dbReference type="RefSeq" id="WP_182203840.1">
    <property type="nucleotide sequence ID" value="NZ_JACGLT010000004.1"/>
</dbReference>
<dbReference type="CDD" id="cd04842">
    <property type="entry name" value="Peptidases_S8_Kp43_protease"/>
    <property type="match status" value="1"/>
</dbReference>
<organism evidence="5 6">
    <name type="scientific">Gelidibacter maritimus</name>
    <dbReference type="NCBI Taxonomy" id="2761487"/>
    <lineage>
        <taxon>Bacteria</taxon>
        <taxon>Pseudomonadati</taxon>
        <taxon>Bacteroidota</taxon>
        <taxon>Flavobacteriia</taxon>
        <taxon>Flavobacteriales</taxon>
        <taxon>Flavobacteriaceae</taxon>
        <taxon>Gelidibacter</taxon>
    </lineage>
</organism>
<dbReference type="Gene3D" id="3.40.50.200">
    <property type="entry name" value="Peptidase S8/S53 domain"/>
    <property type="match status" value="1"/>
</dbReference>
<feature type="domain" description="Peptidase S8/S53" evidence="3">
    <location>
        <begin position="146"/>
        <end position="395"/>
    </location>
</feature>
<feature type="domain" description="Secretion system C-terminal sorting" evidence="4">
    <location>
        <begin position="558"/>
        <end position="636"/>
    </location>
</feature>
<name>A0A7W2M459_9FLAO</name>
<dbReference type="PANTHER" id="PTHR43399">
    <property type="entry name" value="SUBTILISIN-RELATED"/>
    <property type="match status" value="1"/>
</dbReference>
<comment type="caution">
    <text evidence="5">The sequence shown here is derived from an EMBL/GenBank/DDBJ whole genome shotgun (WGS) entry which is preliminary data.</text>
</comment>
<dbReference type="SUPFAM" id="SSF52743">
    <property type="entry name" value="Subtilisin-like"/>
    <property type="match status" value="1"/>
</dbReference>
<dbReference type="Pfam" id="PF00082">
    <property type="entry name" value="Peptidase_S8"/>
    <property type="match status" value="1"/>
</dbReference>
<keyword evidence="1" id="KW-0732">Signal</keyword>
<dbReference type="PROSITE" id="PS51892">
    <property type="entry name" value="SUBTILASE"/>
    <property type="match status" value="1"/>
</dbReference>
<evidence type="ECO:0000256" key="2">
    <source>
        <dbReference type="PROSITE-ProRule" id="PRU01240"/>
    </source>
</evidence>
<accession>A0A7W2M459</accession>
<dbReference type="InterPro" id="IPR034058">
    <property type="entry name" value="TagA/B/C/D_pept_dom"/>
</dbReference>
<evidence type="ECO:0000259" key="4">
    <source>
        <dbReference type="Pfam" id="PF18962"/>
    </source>
</evidence>
<comment type="similarity">
    <text evidence="2">Belongs to the peptidase S8 family.</text>
</comment>
<dbReference type="InterPro" id="IPR026444">
    <property type="entry name" value="Secre_tail"/>
</dbReference>
<dbReference type="Pfam" id="PF18962">
    <property type="entry name" value="Por_Secre_tail"/>
    <property type="match status" value="1"/>
</dbReference>
<evidence type="ECO:0000313" key="6">
    <source>
        <dbReference type="Proteomes" id="UP000541857"/>
    </source>
</evidence>
<sequence>MNLKFYIYGLFIMSSSLLMGQTQAERAKITSNYDRGKSAEVIRYLEEAHAEKQIRIQNYLKSLSIHQRSNIDVGAIREITLDGKPLYYTSHNSVSAQTIRVDRLNSDGALGLNLNGQNMVAGVWEAGKGVPSFRHFDLNGRISYFDNDGNFELHATHIAGTIMSSGENSTPLNSGRGIAYEASVIAGTSDNDAAEMAEQAGLGLLVSNHAYGYLAEDLSLWQFGAYTDESYKFDLIAHTYPYYLPVVSVGNDRNIYVIINPTKDGYDLLSGNKIAKNVITTAAVDQVLSYSDSTSVVIANFSSWGPTDDGRIKPDISTQGTNVLSSSDSSNSAYKRLSGTSMASAATTGLLLLLQQHYNNLNSEYMLAATAKGLLLHTADEAGPYLGPDYKFGWGLANGEKAAQAISNTTVSSHIEQSTLNDNESKTFYVKALGNEPLMVSMSWTDPEGVVVDELLDDRTPVLVNDLDVKMTRDGTDYFPWKLNAENPSAAATRNSTNDVDNFEKIEIDTPIVNGTYTVTINHKGSLTNGSQNYSLIITGGIPVELDVSSFSVKEFVIFPNPSSGEFTIRLNSNVNSNDAIKIDVYDLSGRLIYNNTFDNDSAKFTKTIYLTGVSSGVYIANITKGSAMTSQKIVIQ</sequence>
<dbReference type="InterPro" id="IPR008979">
    <property type="entry name" value="Galactose-bd-like_sf"/>
</dbReference>
<gene>
    <name evidence="5" type="ORF">H3Z82_06415</name>
</gene>
<dbReference type="Proteomes" id="UP000541857">
    <property type="component" value="Unassembled WGS sequence"/>
</dbReference>
<proteinExistence type="inferred from homology"/>